<dbReference type="EMBL" id="KV417706">
    <property type="protein sequence ID" value="KZP09155.1"/>
    <property type="molecule type" value="Genomic_DNA"/>
</dbReference>
<dbReference type="AlphaFoldDB" id="A0A165Y371"/>
<gene>
    <name evidence="2" type="ORF">FIBSPDRAFT_1051964</name>
</gene>
<evidence type="ECO:0000256" key="1">
    <source>
        <dbReference type="SAM" id="MobiDB-lite"/>
    </source>
</evidence>
<accession>A0A165Y371</accession>
<name>A0A165Y371_9AGAM</name>
<evidence type="ECO:0000313" key="2">
    <source>
        <dbReference type="EMBL" id="KZP09155.1"/>
    </source>
</evidence>
<sequence length="158" mass="17719">MVCLSYEETTDEDRSDEARGHGVRQRETDVFYLEPAAWSRARWRPIHDLASDAPFAKVPCLRWHGAVWPTRPRSGSGFKLWLWQRRRDRGADGHRVASRLTARQLLAMMNLRAGGAAAWFPDGAAACNGAHCSLLTVNGYGRTVLEPAKAVENGFWLV</sequence>
<feature type="region of interest" description="Disordered" evidence="1">
    <location>
        <begin position="1"/>
        <end position="22"/>
    </location>
</feature>
<proteinExistence type="predicted"/>
<organism evidence="2">
    <name type="scientific">Athelia psychrophila</name>
    <dbReference type="NCBI Taxonomy" id="1759441"/>
    <lineage>
        <taxon>Eukaryota</taxon>
        <taxon>Fungi</taxon>
        <taxon>Dikarya</taxon>
        <taxon>Basidiomycota</taxon>
        <taxon>Agaricomycotina</taxon>
        <taxon>Agaricomycetes</taxon>
        <taxon>Agaricomycetidae</taxon>
        <taxon>Atheliales</taxon>
        <taxon>Atheliaceae</taxon>
        <taxon>Athelia</taxon>
    </lineage>
</organism>
<reference evidence="2" key="1">
    <citation type="journal article" date="2016" name="Mol. Biol. Evol.">
        <title>Comparative Genomics of Early-Diverging Mushroom-Forming Fungi Provides Insights into the Origins of Lignocellulose Decay Capabilities.</title>
        <authorList>
            <person name="Nagy L.G."/>
            <person name="Riley R."/>
            <person name="Tritt A."/>
            <person name="Adam C."/>
            <person name="Daum C."/>
            <person name="Floudas D."/>
            <person name="Sun H."/>
            <person name="Yadav J.S."/>
            <person name="Pangilinan J."/>
            <person name="Larsson K.H."/>
            <person name="Matsuura K."/>
            <person name="Barry K."/>
            <person name="Labutti K."/>
            <person name="Kuo R."/>
            <person name="Ohm R.A."/>
            <person name="Bhattacharya S.S."/>
            <person name="Shirouzu T."/>
            <person name="Yoshinaga Y."/>
            <person name="Martin F.M."/>
            <person name="Grigoriev I.V."/>
            <person name="Hibbett D.S."/>
        </authorList>
    </citation>
    <scope>NUCLEOTIDE SEQUENCE [LARGE SCALE GENOMIC DNA]</scope>
    <source>
        <strain evidence="2">CBS 109695</strain>
    </source>
</reference>
<protein>
    <submittedName>
        <fullName evidence="2">Uncharacterized protein</fullName>
    </submittedName>
</protein>